<dbReference type="GO" id="GO:0009055">
    <property type="term" value="F:electron transfer activity"/>
    <property type="evidence" value="ECO:0007669"/>
    <property type="project" value="InterPro"/>
</dbReference>
<dbReference type="Gene3D" id="1.10.760.10">
    <property type="entry name" value="Cytochrome c-like domain"/>
    <property type="match status" value="1"/>
</dbReference>
<keyword evidence="2 4" id="KW-0479">Metal-binding</keyword>
<dbReference type="NCBIfam" id="TIGR04485">
    <property type="entry name" value="thiosulf_SoxX"/>
    <property type="match status" value="1"/>
</dbReference>
<dbReference type="Pfam" id="PF00034">
    <property type="entry name" value="Cytochrom_C"/>
    <property type="match status" value="1"/>
</dbReference>
<dbReference type="GO" id="GO:0046872">
    <property type="term" value="F:metal ion binding"/>
    <property type="evidence" value="ECO:0007669"/>
    <property type="project" value="UniProtKB-KW"/>
</dbReference>
<evidence type="ECO:0000256" key="5">
    <source>
        <dbReference type="SAM" id="SignalP"/>
    </source>
</evidence>
<comment type="caution">
    <text evidence="7">The sequence shown here is derived from an EMBL/GenBank/DDBJ whole genome shotgun (WGS) entry which is preliminary data.</text>
</comment>
<dbReference type="EMBL" id="ANHY01000021">
    <property type="protein sequence ID" value="EKV27117.1"/>
    <property type="molecule type" value="Genomic_DNA"/>
</dbReference>
<proteinExistence type="predicted"/>
<dbReference type="InterPro" id="IPR036909">
    <property type="entry name" value="Cyt_c-like_dom_sf"/>
</dbReference>
<dbReference type="AlphaFoldDB" id="K9GPT3"/>
<dbReference type="InterPro" id="IPR030999">
    <property type="entry name" value="Thiosulf_SoxX"/>
</dbReference>
<dbReference type="SUPFAM" id="SSF46626">
    <property type="entry name" value="Cytochrome c"/>
    <property type="match status" value="1"/>
</dbReference>
<feature type="chain" id="PRO_5003930998" evidence="5">
    <location>
        <begin position="29"/>
        <end position="162"/>
    </location>
</feature>
<gene>
    <name evidence="7" type="ORF">C882_2046</name>
</gene>
<feature type="signal peptide" evidence="5">
    <location>
        <begin position="1"/>
        <end position="28"/>
    </location>
</feature>
<evidence type="ECO:0000313" key="7">
    <source>
        <dbReference type="EMBL" id="EKV27117.1"/>
    </source>
</evidence>
<keyword evidence="1 4" id="KW-0349">Heme</keyword>
<protein>
    <submittedName>
        <fullName evidence="7">Sulfur oxidation protein SoxX</fullName>
    </submittedName>
</protein>
<accession>K9GPT3</accession>
<evidence type="ECO:0000256" key="4">
    <source>
        <dbReference type="PROSITE-ProRule" id="PRU00433"/>
    </source>
</evidence>
<evidence type="ECO:0000256" key="3">
    <source>
        <dbReference type="ARBA" id="ARBA00023004"/>
    </source>
</evidence>
<dbReference type="RefSeq" id="WP_009542442.1">
    <property type="nucleotide sequence ID" value="NZ_ANHY01000021.1"/>
</dbReference>
<sequence length="162" mass="17760">MQRKTSAISAMVATAAVAGLALTAPAQAADLVDYKVVDDWTIPESLTGQPGDPVNGKVVAIDRKLGNCLSCHKMPIPEEQFHGETGPSLWGVGNRYEPEHLRLRIVDSKVINPETMMPAFYRVEGLHMVKDGFEDQPILTAQQVEDVVAYLMTLTEEEPQTN</sequence>
<reference evidence="7 8" key="1">
    <citation type="journal article" date="2013" name="Genome Announc.">
        <title>Draft Genome Sequence of an Alphaproteobacterium, Caenispirillum salinarum AK4(T), Isolated from a Solar Saltern.</title>
        <authorList>
            <person name="Khatri I."/>
            <person name="Singh A."/>
            <person name="Korpole S."/>
            <person name="Pinnaka A.K."/>
            <person name="Subramanian S."/>
        </authorList>
    </citation>
    <scope>NUCLEOTIDE SEQUENCE [LARGE SCALE GENOMIC DNA]</scope>
    <source>
        <strain evidence="7 8">AK4</strain>
    </source>
</reference>
<dbReference type="eggNOG" id="COG2010">
    <property type="taxonomic scope" value="Bacteria"/>
</dbReference>
<dbReference type="STRING" id="1238182.C882_2046"/>
<organism evidence="7 8">
    <name type="scientific">Caenispirillum salinarum AK4</name>
    <dbReference type="NCBI Taxonomy" id="1238182"/>
    <lineage>
        <taxon>Bacteria</taxon>
        <taxon>Pseudomonadati</taxon>
        <taxon>Pseudomonadota</taxon>
        <taxon>Alphaproteobacteria</taxon>
        <taxon>Rhodospirillales</taxon>
        <taxon>Novispirillaceae</taxon>
        <taxon>Caenispirillum</taxon>
    </lineage>
</organism>
<keyword evidence="3 4" id="KW-0408">Iron</keyword>
<name>K9GPT3_9PROT</name>
<keyword evidence="8" id="KW-1185">Reference proteome</keyword>
<evidence type="ECO:0000256" key="1">
    <source>
        <dbReference type="ARBA" id="ARBA00022617"/>
    </source>
</evidence>
<dbReference type="PROSITE" id="PS51007">
    <property type="entry name" value="CYTC"/>
    <property type="match status" value="1"/>
</dbReference>
<dbReference type="PATRIC" id="fig|1238182.3.peg.4000"/>
<dbReference type="InterPro" id="IPR009056">
    <property type="entry name" value="Cyt_c-like_dom"/>
</dbReference>
<dbReference type="GO" id="GO:0020037">
    <property type="term" value="F:heme binding"/>
    <property type="evidence" value="ECO:0007669"/>
    <property type="project" value="InterPro"/>
</dbReference>
<evidence type="ECO:0000313" key="8">
    <source>
        <dbReference type="Proteomes" id="UP000009881"/>
    </source>
</evidence>
<evidence type="ECO:0000259" key="6">
    <source>
        <dbReference type="PROSITE" id="PS51007"/>
    </source>
</evidence>
<evidence type="ECO:0000256" key="2">
    <source>
        <dbReference type="ARBA" id="ARBA00022723"/>
    </source>
</evidence>
<keyword evidence="5" id="KW-0732">Signal</keyword>
<feature type="domain" description="Cytochrome c" evidence="6">
    <location>
        <begin position="51"/>
        <end position="155"/>
    </location>
</feature>
<dbReference type="Proteomes" id="UP000009881">
    <property type="component" value="Unassembled WGS sequence"/>
</dbReference>